<dbReference type="Proteomes" id="UP001243330">
    <property type="component" value="Unassembled WGS sequence"/>
</dbReference>
<accession>A0AAD9AAD3</accession>
<reference evidence="3" key="1">
    <citation type="submission" date="2023-01" db="EMBL/GenBank/DDBJ databases">
        <title>Colletotrichum chrysophilum M932 genome sequence.</title>
        <authorList>
            <person name="Baroncelli R."/>
        </authorList>
    </citation>
    <scope>NUCLEOTIDE SEQUENCE</scope>
    <source>
        <strain evidence="3">M932</strain>
    </source>
</reference>
<feature type="region of interest" description="Disordered" evidence="1">
    <location>
        <begin position="173"/>
        <end position="199"/>
    </location>
</feature>
<evidence type="ECO:0000256" key="2">
    <source>
        <dbReference type="SAM" id="Phobius"/>
    </source>
</evidence>
<keyword evidence="2" id="KW-0472">Membrane</keyword>
<evidence type="ECO:0000256" key="1">
    <source>
        <dbReference type="SAM" id="MobiDB-lite"/>
    </source>
</evidence>
<dbReference type="EMBL" id="JAQOWY010000311">
    <property type="protein sequence ID" value="KAK1844446.1"/>
    <property type="molecule type" value="Genomic_DNA"/>
</dbReference>
<feature type="transmembrane region" description="Helical" evidence="2">
    <location>
        <begin position="103"/>
        <end position="124"/>
    </location>
</feature>
<protein>
    <submittedName>
        <fullName evidence="3">Uncharacterized protein</fullName>
    </submittedName>
</protein>
<evidence type="ECO:0000313" key="4">
    <source>
        <dbReference type="Proteomes" id="UP001243330"/>
    </source>
</evidence>
<sequence>MTHTQQQRNAITRHEMPIVLIEPSLAGDNNAREAMIEPKPAQHSSVPGVAFLELAFHARRSHQSVEWCKSFKGPAEGESQHNIALPGPHDECVKQRPAKDVGFMRLASLGLRGLFLTLLAFHAFREGTPFPSQLPAACYSSTSPRHGLGAEREQSRAVIAGWLEESKLNAIARPWKSQDTNGQDTDDTGCRAQSSARGQ</sequence>
<keyword evidence="2" id="KW-0812">Transmembrane</keyword>
<evidence type="ECO:0000313" key="3">
    <source>
        <dbReference type="EMBL" id="KAK1844446.1"/>
    </source>
</evidence>
<name>A0AAD9AAD3_9PEZI</name>
<keyword evidence="4" id="KW-1185">Reference proteome</keyword>
<dbReference type="AlphaFoldDB" id="A0AAD9AAD3"/>
<gene>
    <name evidence="3" type="ORF">CCHR01_12938</name>
</gene>
<organism evidence="3 4">
    <name type="scientific">Colletotrichum chrysophilum</name>
    <dbReference type="NCBI Taxonomy" id="1836956"/>
    <lineage>
        <taxon>Eukaryota</taxon>
        <taxon>Fungi</taxon>
        <taxon>Dikarya</taxon>
        <taxon>Ascomycota</taxon>
        <taxon>Pezizomycotina</taxon>
        <taxon>Sordariomycetes</taxon>
        <taxon>Hypocreomycetidae</taxon>
        <taxon>Glomerellales</taxon>
        <taxon>Glomerellaceae</taxon>
        <taxon>Colletotrichum</taxon>
        <taxon>Colletotrichum gloeosporioides species complex</taxon>
    </lineage>
</organism>
<proteinExistence type="predicted"/>
<comment type="caution">
    <text evidence="3">The sequence shown here is derived from an EMBL/GenBank/DDBJ whole genome shotgun (WGS) entry which is preliminary data.</text>
</comment>
<keyword evidence="2" id="KW-1133">Transmembrane helix</keyword>